<dbReference type="InterPro" id="IPR053194">
    <property type="entry name" value="tRNA_methyltr_O"/>
</dbReference>
<organism evidence="2 3">
    <name type="scientific">Desulfovibrio ferrophilus</name>
    <dbReference type="NCBI Taxonomy" id="241368"/>
    <lineage>
        <taxon>Bacteria</taxon>
        <taxon>Pseudomonadati</taxon>
        <taxon>Thermodesulfobacteriota</taxon>
        <taxon>Desulfovibrionia</taxon>
        <taxon>Desulfovibrionales</taxon>
        <taxon>Desulfovibrionaceae</taxon>
        <taxon>Desulfovibrio</taxon>
    </lineage>
</organism>
<protein>
    <submittedName>
        <fullName evidence="2">Formylmethanofuran dehydrogenase subunit E region</fullName>
    </submittedName>
</protein>
<dbReference type="Pfam" id="PF02663">
    <property type="entry name" value="FmdE"/>
    <property type="match status" value="1"/>
</dbReference>
<dbReference type="Gene3D" id="3.40.980.10">
    <property type="entry name" value="MoaB/Mog-like domain"/>
    <property type="match status" value="1"/>
</dbReference>
<dbReference type="Pfam" id="PF00994">
    <property type="entry name" value="MoCF_biosynth"/>
    <property type="match status" value="1"/>
</dbReference>
<accession>A0A2Z6AY48</accession>
<dbReference type="InterPro" id="IPR036425">
    <property type="entry name" value="MoaB/Mog-like_dom_sf"/>
</dbReference>
<sequence>MNQATVGTDTFDEFVERARQFHGYPAPGLLLGGFMVEEAKSHIPEGVLFDAIAETAWCLPDAVQMLTPCTVGNGWLKVLNLGIYAVTLYDKSNGIGVRVAVDEKLLSRWSEMHTWLMKTKPKREQDSVLLRQQIAQAGINVCRITPVNVQTQAVARKGKGRIASCPLCNQPYPLDHGRICRFCQGEAPYDITPNPGSAFDGPADLTVLPVDEAVGQAALHDMTRIDPGVEKGPAFTRGQVLSAGDVCRLQQMGKNHIYVERTTAASEGWVHEDDAARAFALGLSGTGVELMGDIREGKANLVAACDGLLQINTDILEAFNMVSGVMAATRHDGLLVKQGARIGATRAIPLYLPESALGQATRILDDSPVLNVLPLRPAQVGILVTGTEVANGLIEDKFEPVISNKLEALGCTAGGTTVVPDDRSAVCEGIQKFIATGCDLIITTAGLSVDPDDVTRQGLVDAGAEDVLYGAPILPGAMTLLAKIGEVQVLGVPACALFYKTTSLDLLLPRLLAGCELNRRDLARLGHGGMCSECKTCTFPKCPFGK</sequence>
<dbReference type="SMART" id="SM00852">
    <property type="entry name" value="MoCF_biosynth"/>
    <property type="match status" value="1"/>
</dbReference>
<evidence type="ECO:0000259" key="1">
    <source>
        <dbReference type="SMART" id="SM00852"/>
    </source>
</evidence>
<dbReference type="PANTHER" id="PTHR39418:SF1">
    <property type="entry name" value="DEHYDROGENASE"/>
    <property type="match status" value="1"/>
</dbReference>
<evidence type="ECO:0000313" key="3">
    <source>
        <dbReference type="Proteomes" id="UP000269883"/>
    </source>
</evidence>
<dbReference type="CDD" id="cd03522">
    <property type="entry name" value="MoeA_like"/>
    <property type="match status" value="1"/>
</dbReference>
<dbReference type="Gene3D" id="3.30.60.80">
    <property type="match status" value="1"/>
</dbReference>
<proteinExistence type="predicted"/>
<dbReference type="PANTHER" id="PTHR39418">
    <property type="entry name" value="DEHYDROGENASE-RELATED"/>
    <property type="match status" value="1"/>
</dbReference>
<dbReference type="InterPro" id="IPR057035">
    <property type="entry name" value="Znf-Tbcl_FmdE"/>
</dbReference>
<feature type="domain" description="MoaB/Mog" evidence="1">
    <location>
        <begin position="381"/>
        <end position="513"/>
    </location>
</feature>
<dbReference type="InterPro" id="IPR001453">
    <property type="entry name" value="MoaB/Mog_dom"/>
</dbReference>
<keyword evidence="3" id="KW-1185">Reference proteome</keyword>
<reference evidence="2 3" key="1">
    <citation type="journal article" date="2018" name="Sci. Adv.">
        <title>Multi-heme cytochromes provide a pathway for survival in energy-limited environments.</title>
        <authorList>
            <person name="Deng X."/>
            <person name="Dohmae N."/>
            <person name="Nealson K.H."/>
            <person name="Hashimoto K."/>
            <person name="Okamoto A."/>
        </authorList>
    </citation>
    <scope>NUCLEOTIDE SEQUENCE [LARGE SCALE GENOMIC DNA]</scope>
    <source>
        <strain evidence="2 3">IS5</strain>
    </source>
</reference>
<dbReference type="EMBL" id="AP017378">
    <property type="protein sequence ID" value="BBD08076.1"/>
    <property type="molecule type" value="Genomic_DNA"/>
</dbReference>
<gene>
    <name evidence="2" type="ORF">DFE_1350</name>
</gene>
<dbReference type="RefSeq" id="WP_232034892.1">
    <property type="nucleotide sequence ID" value="NZ_AP017378.1"/>
</dbReference>
<dbReference type="AlphaFoldDB" id="A0A2Z6AY48"/>
<dbReference type="SUPFAM" id="SSF53218">
    <property type="entry name" value="Molybdenum cofactor biosynthesis proteins"/>
    <property type="match status" value="1"/>
</dbReference>
<dbReference type="InterPro" id="IPR003814">
    <property type="entry name" value="FmdEsu_dom"/>
</dbReference>
<dbReference type="UniPathway" id="UPA00344"/>
<dbReference type="Pfam" id="PF23475">
    <property type="entry name" value="zf-Tbcl_FmdE"/>
    <property type="match status" value="1"/>
</dbReference>
<dbReference type="KEGG" id="dfl:DFE_1350"/>
<dbReference type="Gene3D" id="3.30.1330.130">
    <property type="match status" value="1"/>
</dbReference>
<name>A0A2Z6AY48_9BACT</name>
<evidence type="ECO:0000313" key="2">
    <source>
        <dbReference type="EMBL" id="BBD08076.1"/>
    </source>
</evidence>
<dbReference type="Proteomes" id="UP000269883">
    <property type="component" value="Chromosome"/>
</dbReference>
<dbReference type="SUPFAM" id="SSF143555">
    <property type="entry name" value="FwdE-like"/>
    <property type="match status" value="1"/>
</dbReference>